<proteinExistence type="inferred from homology"/>
<dbReference type="GO" id="GO:0045165">
    <property type="term" value="P:cell fate commitment"/>
    <property type="evidence" value="ECO:0007669"/>
    <property type="project" value="TreeGrafter"/>
</dbReference>
<dbReference type="GO" id="GO:0005109">
    <property type="term" value="F:frizzled binding"/>
    <property type="evidence" value="ECO:0007669"/>
    <property type="project" value="TreeGrafter"/>
</dbReference>
<evidence type="ECO:0000256" key="6">
    <source>
        <dbReference type="ARBA" id="ARBA00022687"/>
    </source>
</evidence>
<comment type="subcellular location">
    <subcellularLocation>
        <location evidence="1 8">Secreted</location>
        <location evidence="1 8">Extracellular space</location>
        <location evidence="1 8">Extracellular matrix</location>
    </subcellularLocation>
</comment>
<dbReference type="SMART" id="SM00097">
    <property type="entry name" value="WNT1"/>
    <property type="match status" value="1"/>
</dbReference>
<evidence type="ECO:0000313" key="11">
    <source>
        <dbReference type="EMBL" id="PAA73760.1"/>
    </source>
</evidence>
<dbReference type="PANTHER" id="PTHR12027:SF102">
    <property type="entry name" value="PROTEIN WNT"/>
    <property type="match status" value="1"/>
</dbReference>
<evidence type="ECO:0000256" key="5">
    <source>
        <dbReference type="ARBA" id="ARBA00022530"/>
    </source>
</evidence>
<comment type="caution">
    <text evidence="10">The sequence shown here is derived from an EMBL/GenBank/DDBJ whole genome shotgun (WGS) entry which is preliminary data.</text>
</comment>
<accession>A0A267EVS0</accession>
<dbReference type="STRING" id="282301.A0A267EVS0"/>
<keyword evidence="4" id="KW-0964">Secreted</keyword>
<evidence type="ECO:0000256" key="3">
    <source>
        <dbReference type="ARBA" id="ARBA00022473"/>
    </source>
</evidence>
<dbReference type="Proteomes" id="UP000215902">
    <property type="component" value="Unassembled WGS sequence"/>
</dbReference>
<dbReference type="PROSITE" id="PS51257">
    <property type="entry name" value="PROKAR_LIPOPROTEIN"/>
    <property type="match status" value="1"/>
</dbReference>
<keyword evidence="9" id="KW-0732">Signal</keyword>
<feature type="chain" id="PRO_5011916054" description="Protein Wnt" evidence="9">
    <location>
        <begin position="32"/>
        <end position="444"/>
    </location>
</feature>
<gene>
    <name evidence="10" type="ORF">BOX15_Mlig004137g1</name>
    <name evidence="11" type="ORF">BOX15_Mlig026331g1</name>
</gene>
<keyword evidence="7" id="KW-1015">Disulfide bond</keyword>
<dbReference type="PRINTS" id="PR01349">
    <property type="entry name" value="WNTPROTEIN"/>
</dbReference>
<evidence type="ECO:0000256" key="7">
    <source>
        <dbReference type="ARBA" id="ARBA00023157"/>
    </source>
</evidence>
<comment type="similarity">
    <text evidence="2 8">Belongs to the Wnt family.</text>
</comment>
<feature type="signal peptide" evidence="9">
    <location>
        <begin position="1"/>
        <end position="31"/>
    </location>
</feature>
<evidence type="ECO:0000256" key="8">
    <source>
        <dbReference type="RuleBase" id="RU003500"/>
    </source>
</evidence>
<keyword evidence="12" id="KW-1185">Reference proteome</keyword>
<protein>
    <recommendedName>
        <fullName evidence="8">Protein Wnt</fullName>
    </recommendedName>
</protein>
<evidence type="ECO:0000256" key="1">
    <source>
        <dbReference type="ARBA" id="ARBA00004498"/>
    </source>
</evidence>
<dbReference type="OrthoDB" id="5945655at2759"/>
<evidence type="ECO:0000256" key="2">
    <source>
        <dbReference type="ARBA" id="ARBA00005683"/>
    </source>
</evidence>
<evidence type="ECO:0000256" key="4">
    <source>
        <dbReference type="ARBA" id="ARBA00022525"/>
    </source>
</evidence>
<keyword evidence="6 8" id="KW-0879">Wnt signaling pathway</keyword>
<evidence type="ECO:0000313" key="12">
    <source>
        <dbReference type="Proteomes" id="UP000215902"/>
    </source>
</evidence>
<dbReference type="InterPro" id="IPR005817">
    <property type="entry name" value="Wnt"/>
</dbReference>
<evidence type="ECO:0000256" key="9">
    <source>
        <dbReference type="SAM" id="SignalP"/>
    </source>
</evidence>
<comment type="function">
    <text evidence="8">Ligand for members of the frizzled family of seven transmembrane receptors.</text>
</comment>
<keyword evidence="3 8" id="KW-0217">Developmental protein</keyword>
<dbReference type="EMBL" id="NIVC01001700">
    <property type="protein sequence ID" value="PAA64909.1"/>
    <property type="molecule type" value="Genomic_DNA"/>
</dbReference>
<reference evidence="10 12" key="1">
    <citation type="submission" date="2017-06" db="EMBL/GenBank/DDBJ databases">
        <title>A platform for efficient transgenesis in Macrostomum lignano, a flatworm model organism for stem cell research.</title>
        <authorList>
            <person name="Berezikov E."/>
        </authorList>
    </citation>
    <scope>NUCLEOTIDE SEQUENCE [LARGE SCALE GENOMIC DNA]</scope>
    <source>
        <strain evidence="10">DV1</strain>
        <tissue evidence="10">Whole organism</tissue>
    </source>
</reference>
<dbReference type="GO" id="GO:0030182">
    <property type="term" value="P:neuron differentiation"/>
    <property type="evidence" value="ECO:0007669"/>
    <property type="project" value="TreeGrafter"/>
</dbReference>
<dbReference type="EMBL" id="NIVC01000995">
    <property type="protein sequence ID" value="PAA73760.1"/>
    <property type="molecule type" value="Genomic_DNA"/>
</dbReference>
<dbReference type="GO" id="GO:0005125">
    <property type="term" value="F:cytokine activity"/>
    <property type="evidence" value="ECO:0007669"/>
    <property type="project" value="TreeGrafter"/>
</dbReference>
<dbReference type="GO" id="GO:0060070">
    <property type="term" value="P:canonical Wnt signaling pathway"/>
    <property type="evidence" value="ECO:0007669"/>
    <property type="project" value="TreeGrafter"/>
</dbReference>
<keyword evidence="5" id="KW-0272">Extracellular matrix</keyword>
<organism evidence="10 12">
    <name type="scientific">Macrostomum lignano</name>
    <dbReference type="NCBI Taxonomy" id="282301"/>
    <lineage>
        <taxon>Eukaryota</taxon>
        <taxon>Metazoa</taxon>
        <taxon>Spiralia</taxon>
        <taxon>Lophotrochozoa</taxon>
        <taxon>Platyhelminthes</taxon>
        <taxon>Rhabditophora</taxon>
        <taxon>Macrostomorpha</taxon>
        <taxon>Macrostomida</taxon>
        <taxon>Macrostomidae</taxon>
        <taxon>Macrostomum</taxon>
    </lineage>
</organism>
<dbReference type="GO" id="GO:0005615">
    <property type="term" value="C:extracellular space"/>
    <property type="evidence" value="ECO:0007669"/>
    <property type="project" value="TreeGrafter"/>
</dbReference>
<sequence length="444" mass="50414">MRPAPLLLLLSQAPLLLLLLLISGCLNTCGAIQWLGLYKLEARADRPVQSNFCQAMQSRMIFDLSQAKFCKKWTRRAAKAAIVSSLIEASKQTLALCQQQFRGFRWNCGVLEHVPELAPELRTLTAEQALVHAMSGFVLATTLANDCARGVIANCPCGAEPRWLRARWPEVRFSLEGCHTNLRMGQRLARQFLGFAGKRKRARRRRPRGRRTVKTFDRFVKKVNRHNYRVGIRATKHSEAVRCKCHGSSASCTIRTCHKVLHQRGIQMIPSAYVRRYEDDPIDFLINLYDKQNLRRTIFDERGYQGYEERCTEADRQAGSNPLAAKPLCESYKVVPGLPRASVLLFKEHSLDYCSRREDVYPGTSNRECLPDGSPEAQQILASDTGERRREILCSVMCCGRPYRNVTVSYPGNHPDCKAKSCRLLQNPFRVDCQPCVLSKSFCS</sequence>
<evidence type="ECO:0000313" key="10">
    <source>
        <dbReference type="EMBL" id="PAA64909.1"/>
    </source>
</evidence>
<dbReference type="Pfam" id="PF00110">
    <property type="entry name" value="wnt"/>
    <property type="match status" value="1"/>
</dbReference>
<dbReference type="PANTHER" id="PTHR12027">
    <property type="entry name" value="WNT RELATED"/>
    <property type="match status" value="1"/>
</dbReference>
<dbReference type="AlphaFoldDB" id="A0A267EVS0"/>
<name>A0A267EVS0_9PLAT</name>